<accession>A0A444ZQP9</accession>
<dbReference type="InterPro" id="IPR044824">
    <property type="entry name" value="MAIN-like"/>
</dbReference>
<keyword evidence="4" id="KW-1185">Reference proteome</keyword>
<proteinExistence type="predicted"/>
<reference evidence="3 4" key="1">
    <citation type="submission" date="2019-01" db="EMBL/GenBank/DDBJ databases">
        <title>Sequencing of cultivated peanut Arachis hypogaea provides insights into genome evolution and oil improvement.</title>
        <authorList>
            <person name="Chen X."/>
        </authorList>
    </citation>
    <scope>NUCLEOTIDE SEQUENCE [LARGE SCALE GENOMIC DNA]</scope>
    <source>
        <strain evidence="4">cv. Fuhuasheng</strain>
        <tissue evidence="3">Leaves</tissue>
    </source>
</reference>
<sequence>MQSLNRVEEQLRASRFYYVSQIGRIVSHRPTVDALVERWRPETHTFHLPHVTGSTDHSTSGLENECLAQSGVAPGPNDHKGSGIKLAWFRTLKRRQHLTDQASRYDCKDMDGPLAFLLVWAWKRMSTIGPLPMDISFPLARKRRLDDLPLDRFVWDTYSPNRVAPYVILFDISNGANLWSATVLLICFEAVEWHPTDRIRRQFGFHQDPPVEAMKLGASHNIVLTSLKNKNWGVEHAVWILQWLNSSMCVLIGEHVDNYQPSDQYMDWYIGKFGDYLRVSDLAEQEEEGQQEQPHKQEQQPQQEQPPQQQGPPRQERPLVSQSYAYATHTYHINSHIHTHHNIHTHSIYRNMQILPPNLSYNHHTQPYPHYPPPPYTQEYTQPFTHPPYGQPSTTCEAYRPTQAPQGSLIQLLGAMAQDEDQYSTLIGSRVPSHLSGLMIYTLSKTLYRSVHRGIGCRQSPARISMPEGDEAENEDAVDETLGGEDMVDETLADEDEVDQPGTSDDVVGDDSGSDVQGKSKCYNFRVDPARKSRSRWSPSLIKKRVKKGWYKVAETVKKSIFK</sequence>
<evidence type="ECO:0000313" key="3">
    <source>
        <dbReference type="EMBL" id="RYR16541.1"/>
    </source>
</evidence>
<evidence type="ECO:0000313" key="4">
    <source>
        <dbReference type="Proteomes" id="UP000289738"/>
    </source>
</evidence>
<dbReference type="GO" id="GO:0010073">
    <property type="term" value="P:meristem maintenance"/>
    <property type="evidence" value="ECO:0007669"/>
    <property type="project" value="InterPro"/>
</dbReference>
<gene>
    <name evidence="3" type="ORF">Ahy_B04g073587</name>
</gene>
<dbReference type="EMBL" id="SDMP01000014">
    <property type="protein sequence ID" value="RYR16541.1"/>
    <property type="molecule type" value="Genomic_DNA"/>
</dbReference>
<feature type="region of interest" description="Disordered" evidence="1">
    <location>
        <begin position="283"/>
        <end position="318"/>
    </location>
</feature>
<evidence type="ECO:0000256" key="1">
    <source>
        <dbReference type="SAM" id="MobiDB-lite"/>
    </source>
</evidence>
<evidence type="ECO:0000259" key="2">
    <source>
        <dbReference type="Pfam" id="PF10536"/>
    </source>
</evidence>
<dbReference type="InterPro" id="IPR019557">
    <property type="entry name" value="AminoTfrase-like_pln_mobile"/>
</dbReference>
<name>A0A444ZQP9_ARAHY</name>
<comment type="caution">
    <text evidence="3">The sequence shown here is derived from an EMBL/GenBank/DDBJ whole genome shotgun (WGS) entry which is preliminary data.</text>
</comment>
<feature type="compositionally biased region" description="Acidic residues" evidence="1">
    <location>
        <begin position="468"/>
        <end position="499"/>
    </location>
</feature>
<feature type="compositionally biased region" description="Low complexity" evidence="1">
    <location>
        <begin position="299"/>
        <end position="313"/>
    </location>
</feature>
<dbReference type="Proteomes" id="UP000289738">
    <property type="component" value="Chromosome B04"/>
</dbReference>
<protein>
    <recommendedName>
        <fullName evidence="2">Aminotransferase-like plant mobile domain-containing protein</fullName>
    </recommendedName>
</protein>
<feature type="domain" description="Aminotransferase-like plant mobile" evidence="2">
    <location>
        <begin position="106"/>
        <end position="269"/>
    </location>
</feature>
<dbReference type="Pfam" id="PF10536">
    <property type="entry name" value="PMD"/>
    <property type="match status" value="1"/>
</dbReference>
<feature type="region of interest" description="Disordered" evidence="1">
    <location>
        <begin position="460"/>
        <end position="521"/>
    </location>
</feature>
<organism evidence="3 4">
    <name type="scientific">Arachis hypogaea</name>
    <name type="common">Peanut</name>
    <dbReference type="NCBI Taxonomy" id="3818"/>
    <lineage>
        <taxon>Eukaryota</taxon>
        <taxon>Viridiplantae</taxon>
        <taxon>Streptophyta</taxon>
        <taxon>Embryophyta</taxon>
        <taxon>Tracheophyta</taxon>
        <taxon>Spermatophyta</taxon>
        <taxon>Magnoliopsida</taxon>
        <taxon>eudicotyledons</taxon>
        <taxon>Gunneridae</taxon>
        <taxon>Pentapetalae</taxon>
        <taxon>rosids</taxon>
        <taxon>fabids</taxon>
        <taxon>Fabales</taxon>
        <taxon>Fabaceae</taxon>
        <taxon>Papilionoideae</taxon>
        <taxon>50 kb inversion clade</taxon>
        <taxon>dalbergioids sensu lato</taxon>
        <taxon>Dalbergieae</taxon>
        <taxon>Pterocarpus clade</taxon>
        <taxon>Arachis</taxon>
    </lineage>
</organism>
<dbReference type="AlphaFoldDB" id="A0A444ZQP9"/>
<dbReference type="PANTHER" id="PTHR46033:SF8">
    <property type="entry name" value="PROTEIN MAINTENANCE OF MERISTEMS-LIKE"/>
    <property type="match status" value="1"/>
</dbReference>
<dbReference type="PANTHER" id="PTHR46033">
    <property type="entry name" value="PROTEIN MAIN-LIKE 2"/>
    <property type="match status" value="1"/>
</dbReference>